<sequence length="445" mass="50014">MSATEFSGIAERRIEDANLVRGVAALTRERIERVVKAVTRGEAGARLAVYHETCMRCGMCADACHYCISHDGDPTYSPVGKMEQTMWKLLRTGGKVDPDDIYGMAQIAYTECNLCRRCVHYCPVGIDTGYVMSLVRRICHRLGVVPLYIQDTAHSHSGTMNQMWVKDDEWMDSLVWQEDEARSEIPALRIPFDKEGADFLYSVIAPEPKFRTQLIYQAAVIFDQAGVDWTMPSSPGWDNSDMCMFTGDYEMMGRLKRCHFEMAQKLKVKRIVMGECGHAFRSVYDVGNRWLGWKYHPVPIVHSVEFFWELLTEGKIRLAKKFDEPVTIHDPCNIIRGRGLMDKLREVTHALCSNVVEMSPTREHNLCCCAGGGVINCGPPFKGVRLAGNKAKADQLAATGVHTVVAPCHNCHGGLEDIIHHYKLGMHTKFLGDLIYDCMEKPGAA</sequence>
<keyword evidence="2" id="KW-0004">4Fe-4S</keyword>
<evidence type="ECO:0000256" key="6">
    <source>
        <dbReference type="ARBA" id="ARBA00023014"/>
    </source>
</evidence>
<dbReference type="Proteomes" id="UP001194469">
    <property type="component" value="Unassembled WGS sequence"/>
</dbReference>
<reference evidence="8 9" key="1">
    <citation type="submission" date="2019-08" db="EMBL/GenBank/DDBJ databases">
        <authorList>
            <person name="Luo N."/>
        </authorList>
    </citation>
    <scope>NUCLEOTIDE SEQUENCE [LARGE SCALE GENOMIC DNA]</scope>
    <source>
        <strain evidence="8 9">NCIMB 9442</strain>
    </source>
</reference>
<evidence type="ECO:0000313" key="9">
    <source>
        <dbReference type="Proteomes" id="UP001194469"/>
    </source>
</evidence>
<dbReference type="InterPro" id="IPR017896">
    <property type="entry name" value="4Fe4S_Fe-S-bd"/>
</dbReference>
<dbReference type="Gene3D" id="1.10.1060.10">
    <property type="entry name" value="Alpha-helical ferredoxin"/>
    <property type="match status" value="1"/>
</dbReference>
<organism evidence="8 9">
    <name type="scientific">Nitratidesulfovibrio oxamicus</name>
    <dbReference type="NCBI Taxonomy" id="32016"/>
    <lineage>
        <taxon>Bacteria</taxon>
        <taxon>Pseudomonadati</taxon>
        <taxon>Thermodesulfobacteriota</taxon>
        <taxon>Desulfovibrionia</taxon>
        <taxon>Desulfovibrionales</taxon>
        <taxon>Desulfovibrionaceae</taxon>
        <taxon>Nitratidesulfovibrio</taxon>
    </lineage>
</organism>
<dbReference type="PANTHER" id="PTHR43551:SF1">
    <property type="entry name" value="HETERODISULFIDE REDUCTASE"/>
    <property type="match status" value="1"/>
</dbReference>
<keyword evidence="1" id="KW-0813">Transport</keyword>
<keyword evidence="6" id="KW-0411">Iron-sulfur</keyword>
<gene>
    <name evidence="8" type="ORF">FVW20_09505</name>
</gene>
<evidence type="ECO:0000256" key="2">
    <source>
        <dbReference type="ARBA" id="ARBA00022485"/>
    </source>
</evidence>
<dbReference type="PROSITE" id="PS51379">
    <property type="entry name" value="4FE4S_FER_2"/>
    <property type="match status" value="2"/>
</dbReference>
<evidence type="ECO:0000313" key="8">
    <source>
        <dbReference type="EMBL" id="MBG3877245.1"/>
    </source>
</evidence>
<keyword evidence="4" id="KW-0249">Electron transport</keyword>
<dbReference type="PROSITE" id="PS00198">
    <property type="entry name" value="4FE4S_FER_1"/>
    <property type="match status" value="1"/>
</dbReference>
<feature type="domain" description="4Fe-4S ferredoxin-type" evidence="7">
    <location>
        <begin position="103"/>
        <end position="126"/>
    </location>
</feature>
<dbReference type="RefSeq" id="WP_196609237.1">
    <property type="nucleotide sequence ID" value="NZ_VRYY01000248.1"/>
</dbReference>
<dbReference type="InterPro" id="IPR009051">
    <property type="entry name" value="Helical_ferredxn"/>
</dbReference>
<keyword evidence="9" id="KW-1185">Reference proteome</keyword>
<dbReference type="NCBIfam" id="NF045724">
    <property type="entry name" value="ferredox_TmcB"/>
    <property type="match status" value="1"/>
</dbReference>
<evidence type="ECO:0000259" key="7">
    <source>
        <dbReference type="PROSITE" id="PS51379"/>
    </source>
</evidence>
<dbReference type="EMBL" id="VRYY01000248">
    <property type="protein sequence ID" value="MBG3877245.1"/>
    <property type="molecule type" value="Genomic_DNA"/>
</dbReference>
<evidence type="ECO:0000256" key="5">
    <source>
        <dbReference type="ARBA" id="ARBA00023004"/>
    </source>
</evidence>
<dbReference type="Pfam" id="PF13183">
    <property type="entry name" value="Fer4_8"/>
    <property type="match status" value="1"/>
</dbReference>
<dbReference type="Pfam" id="PF02754">
    <property type="entry name" value="CCG"/>
    <property type="match status" value="1"/>
</dbReference>
<accession>A0ABS0J463</accession>
<protein>
    <submittedName>
        <fullName evidence="8">(Fe-S)-binding protein</fullName>
    </submittedName>
</protein>
<keyword evidence="5" id="KW-0408">Iron</keyword>
<evidence type="ECO:0000256" key="3">
    <source>
        <dbReference type="ARBA" id="ARBA00022723"/>
    </source>
</evidence>
<dbReference type="PANTHER" id="PTHR43551">
    <property type="entry name" value="FUMARATE REDUCTASE IRON-SULFUR SUBUNIT"/>
    <property type="match status" value="1"/>
</dbReference>
<name>A0ABS0J463_9BACT</name>
<feature type="domain" description="4Fe-4S ferredoxin-type" evidence="7">
    <location>
        <begin position="45"/>
        <end position="73"/>
    </location>
</feature>
<dbReference type="SUPFAM" id="SSF46548">
    <property type="entry name" value="alpha-helical ferredoxin"/>
    <property type="match status" value="1"/>
</dbReference>
<proteinExistence type="predicted"/>
<evidence type="ECO:0000256" key="4">
    <source>
        <dbReference type="ARBA" id="ARBA00022982"/>
    </source>
</evidence>
<evidence type="ECO:0000256" key="1">
    <source>
        <dbReference type="ARBA" id="ARBA00022448"/>
    </source>
</evidence>
<keyword evidence="3" id="KW-0479">Metal-binding</keyword>
<dbReference type="InterPro" id="IPR004017">
    <property type="entry name" value="Cys_rich_dom"/>
</dbReference>
<dbReference type="InterPro" id="IPR017900">
    <property type="entry name" value="4Fe4S_Fe_S_CS"/>
</dbReference>
<comment type="caution">
    <text evidence="8">The sequence shown here is derived from an EMBL/GenBank/DDBJ whole genome shotgun (WGS) entry which is preliminary data.</text>
</comment>